<feature type="region of interest" description="Disordered" evidence="1">
    <location>
        <begin position="58"/>
        <end position="150"/>
    </location>
</feature>
<organism evidence="3 4">
    <name type="scientific">Klenkia terrae</name>
    <dbReference type="NCBI Taxonomy" id="1052259"/>
    <lineage>
        <taxon>Bacteria</taxon>
        <taxon>Bacillati</taxon>
        <taxon>Actinomycetota</taxon>
        <taxon>Actinomycetes</taxon>
        <taxon>Geodermatophilales</taxon>
        <taxon>Geodermatophilaceae</taxon>
        <taxon>Klenkia</taxon>
    </lineage>
</organism>
<feature type="compositionally biased region" description="Gly residues" evidence="1">
    <location>
        <begin position="93"/>
        <end position="106"/>
    </location>
</feature>
<gene>
    <name evidence="3" type="ORF">UXQ13_19985</name>
</gene>
<dbReference type="EMBL" id="JBAPLV010000028">
    <property type="protein sequence ID" value="MEI4280765.1"/>
    <property type="molecule type" value="Genomic_DNA"/>
</dbReference>
<proteinExistence type="predicted"/>
<accession>A0ABU8EB45</accession>
<keyword evidence="4" id="KW-1185">Reference proteome</keyword>
<reference evidence="3 4" key="1">
    <citation type="submission" date="2024-03" db="EMBL/GenBank/DDBJ databases">
        <title>Draft genome sequence of Klenkia terrae.</title>
        <authorList>
            <person name="Duangmal K."/>
            <person name="Chantavorakit T."/>
        </authorList>
    </citation>
    <scope>NUCLEOTIDE SEQUENCE [LARGE SCALE GENOMIC DNA]</scope>
    <source>
        <strain evidence="3 4">JCM 17786</strain>
    </source>
</reference>
<keyword evidence="2" id="KW-1133">Transmembrane helix</keyword>
<feature type="transmembrane region" description="Helical" evidence="2">
    <location>
        <begin position="33"/>
        <end position="53"/>
    </location>
</feature>
<evidence type="ECO:0000313" key="4">
    <source>
        <dbReference type="Proteomes" id="UP001373496"/>
    </source>
</evidence>
<evidence type="ECO:0000256" key="2">
    <source>
        <dbReference type="SAM" id="Phobius"/>
    </source>
</evidence>
<feature type="compositionally biased region" description="Gly residues" evidence="1">
    <location>
        <begin position="121"/>
        <end position="150"/>
    </location>
</feature>
<keyword evidence="2" id="KW-0812">Transmembrane</keyword>
<dbReference type="Proteomes" id="UP001373496">
    <property type="component" value="Unassembled WGS sequence"/>
</dbReference>
<protein>
    <recommendedName>
        <fullName evidence="5">Glycine rich protein</fullName>
    </recommendedName>
</protein>
<keyword evidence="2" id="KW-0472">Membrane</keyword>
<dbReference type="RefSeq" id="WP_225235109.1">
    <property type="nucleotide sequence ID" value="NZ_JBAPLV010000028.1"/>
</dbReference>
<sequence length="150" mass="14272">MRALAVTLGVLLSLAAVVFTAAAVALFVDGDGGAGGFATFVALVTLLCAVLLFRSQPRRAVSRGRSPRRADSGFYVGDTTPSYGYTGAAGDQRWGGDGGADPGPGHHGSSHGHGSGHHDGGGWGGSDGGSGGSDGGSGGSDGGGGGGGGD</sequence>
<evidence type="ECO:0008006" key="5">
    <source>
        <dbReference type="Google" id="ProtNLM"/>
    </source>
</evidence>
<evidence type="ECO:0000313" key="3">
    <source>
        <dbReference type="EMBL" id="MEI4280765.1"/>
    </source>
</evidence>
<comment type="caution">
    <text evidence="3">The sequence shown here is derived from an EMBL/GenBank/DDBJ whole genome shotgun (WGS) entry which is preliminary data.</text>
</comment>
<name>A0ABU8EB45_9ACTN</name>
<feature type="compositionally biased region" description="Basic residues" evidence="1">
    <location>
        <begin position="58"/>
        <end position="67"/>
    </location>
</feature>
<evidence type="ECO:0000256" key="1">
    <source>
        <dbReference type="SAM" id="MobiDB-lite"/>
    </source>
</evidence>